<dbReference type="Proteomes" id="UP000051955">
    <property type="component" value="Unassembled WGS sequence"/>
</dbReference>
<dbReference type="Pfam" id="PF08765">
    <property type="entry name" value="Mor"/>
    <property type="match status" value="1"/>
</dbReference>
<sequence>MLFRMASVFTNIKTKGGDDEMDSKVDVTVLHRFYRELDELVGEEAMLTIYQQYKGMQMTIPTHLYDRELTAKKVLTEYNGSNQQALARKYGYSQKWIQRVIHQHNKK</sequence>
<name>A0A0R1LN61_9LACO</name>
<dbReference type="SUPFAM" id="SSF46689">
    <property type="entry name" value="Homeodomain-like"/>
    <property type="match status" value="1"/>
</dbReference>
<comment type="caution">
    <text evidence="2">The sequence shown here is derived from an EMBL/GenBank/DDBJ whole genome shotgun (WGS) entry which is preliminary data.</text>
</comment>
<dbReference type="Gene3D" id="1.10.10.60">
    <property type="entry name" value="Homeodomain-like"/>
    <property type="match status" value="1"/>
</dbReference>
<proteinExistence type="predicted"/>
<gene>
    <name evidence="2" type="ORF">FD25_GL002196</name>
</gene>
<protein>
    <recommendedName>
        <fullName evidence="1">Mor transcription activator domain-containing protein</fullName>
    </recommendedName>
</protein>
<dbReference type="PATRIC" id="fig|1423715.3.peg.2270"/>
<feature type="domain" description="Mor transcription activator" evidence="1">
    <location>
        <begin position="35"/>
        <end position="106"/>
    </location>
</feature>
<dbReference type="InterPro" id="IPR014875">
    <property type="entry name" value="Mor_transcription_activator"/>
</dbReference>
<dbReference type="InterPro" id="IPR009057">
    <property type="entry name" value="Homeodomain-like_sf"/>
</dbReference>
<organism evidence="2 3">
    <name type="scientific">Levilactobacillus acidifarinae DSM 19394 = JCM 15949</name>
    <dbReference type="NCBI Taxonomy" id="1423715"/>
    <lineage>
        <taxon>Bacteria</taxon>
        <taxon>Bacillati</taxon>
        <taxon>Bacillota</taxon>
        <taxon>Bacilli</taxon>
        <taxon>Lactobacillales</taxon>
        <taxon>Lactobacillaceae</taxon>
        <taxon>Levilactobacillus</taxon>
    </lineage>
</organism>
<evidence type="ECO:0000313" key="3">
    <source>
        <dbReference type="Proteomes" id="UP000051955"/>
    </source>
</evidence>
<reference evidence="2 3" key="1">
    <citation type="journal article" date="2015" name="Genome Announc.">
        <title>Expanding the biotechnology potential of lactobacilli through comparative genomics of 213 strains and associated genera.</title>
        <authorList>
            <person name="Sun Z."/>
            <person name="Harris H.M."/>
            <person name="McCann A."/>
            <person name="Guo C."/>
            <person name="Argimon S."/>
            <person name="Zhang W."/>
            <person name="Yang X."/>
            <person name="Jeffery I.B."/>
            <person name="Cooney J.C."/>
            <person name="Kagawa T.F."/>
            <person name="Liu W."/>
            <person name="Song Y."/>
            <person name="Salvetti E."/>
            <person name="Wrobel A."/>
            <person name="Rasinkangas P."/>
            <person name="Parkhill J."/>
            <person name="Rea M.C."/>
            <person name="O'Sullivan O."/>
            <person name="Ritari J."/>
            <person name="Douillard F.P."/>
            <person name="Paul Ross R."/>
            <person name="Yang R."/>
            <person name="Briner A.E."/>
            <person name="Felis G.E."/>
            <person name="de Vos W.M."/>
            <person name="Barrangou R."/>
            <person name="Klaenhammer T.R."/>
            <person name="Caufield P.W."/>
            <person name="Cui Y."/>
            <person name="Zhang H."/>
            <person name="O'Toole P.W."/>
        </authorList>
    </citation>
    <scope>NUCLEOTIDE SEQUENCE [LARGE SCALE GENOMIC DNA]</scope>
    <source>
        <strain evidence="2 3">DSM 19394</strain>
    </source>
</reference>
<evidence type="ECO:0000259" key="1">
    <source>
        <dbReference type="Pfam" id="PF08765"/>
    </source>
</evidence>
<evidence type="ECO:0000313" key="2">
    <source>
        <dbReference type="EMBL" id="KRK95011.1"/>
    </source>
</evidence>
<dbReference type="STRING" id="1423715.FD25_GL002196"/>
<accession>A0A0R1LN61</accession>
<dbReference type="EMBL" id="AZDV01000023">
    <property type="protein sequence ID" value="KRK95011.1"/>
    <property type="molecule type" value="Genomic_DNA"/>
</dbReference>
<keyword evidence="3" id="KW-1185">Reference proteome</keyword>
<dbReference type="AlphaFoldDB" id="A0A0R1LN61"/>